<proteinExistence type="predicted"/>
<dbReference type="PROSITE" id="PS51257">
    <property type="entry name" value="PROKAR_LIPOPROTEIN"/>
    <property type="match status" value="1"/>
</dbReference>
<accession>H2CGL0</accession>
<dbReference type="Proteomes" id="UP000005737">
    <property type="component" value="Unassembled WGS sequence"/>
</dbReference>
<dbReference type="HOGENOM" id="CLU_1213627_0_0_12"/>
<evidence type="ECO:0000313" key="3">
    <source>
        <dbReference type="Proteomes" id="UP000005737"/>
    </source>
</evidence>
<feature type="chain" id="PRO_5003559759" description="Lipoprotein" evidence="1">
    <location>
        <begin position="20"/>
        <end position="228"/>
    </location>
</feature>
<evidence type="ECO:0000313" key="2">
    <source>
        <dbReference type="EMBL" id="EHQ07927.1"/>
    </source>
</evidence>
<keyword evidence="1" id="KW-0732">Signal</keyword>
<organism evidence="2 3">
    <name type="scientific">Leptonema illini DSM 21528</name>
    <dbReference type="NCBI Taxonomy" id="929563"/>
    <lineage>
        <taxon>Bacteria</taxon>
        <taxon>Pseudomonadati</taxon>
        <taxon>Spirochaetota</taxon>
        <taxon>Spirochaetia</taxon>
        <taxon>Leptospirales</taxon>
        <taxon>Leptospiraceae</taxon>
        <taxon>Leptonema</taxon>
    </lineage>
</organism>
<keyword evidence="3" id="KW-1185">Reference proteome</keyword>
<evidence type="ECO:0000256" key="1">
    <source>
        <dbReference type="SAM" id="SignalP"/>
    </source>
</evidence>
<dbReference type="EMBL" id="JH597773">
    <property type="protein sequence ID" value="EHQ07927.1"/>
    <property type="molecule type" value="Genomic_DNA"/>
</dbReference>
<gene>
    <name evidence="2" type="ORF">Lepil_3267</name>
</gene>
<feature type="signal peptide" evidence="1">
    <location>
        <begin position="1"/>
        <end position="19"/>
    </location>
</feature>
<evidence type="ECO:0008006" key="4">
    <source>
        <dbReference type="Google" id="ProtNLM"/>
    </source>
</evidence>
<name>H2CGL0_9LEPT</name>
<sequence>MKKAIKPFILLMIFASSCAGTNKAPYGSYIPNNLKYFIGMVYETETGTKIDSKGTKYSLINSAIESHDIQYIDITEAPKYPIEGSPDRIRISFFFKPESYTKVWNFSKNNNGKQIAIGFDNTVLGVASLNQEFVDSLSLGIYSPEPATMNAIIEKSNPVSLDYAKVHYERVKWARAEFSKHPSSEFLAQSIISSLAFLGECHEAKSFTEKYRHVFKTIDPKLIISNCQ</sequence>
<reference evidence="2 3" key="1">
    <citation type="submission" date="2011-10" db="EMBL/GenBank/DDBJ databases">
        <title>The Improved High-Quality Draft genome of Leptonema illini DSM 21528.</title>
        <authorList>
            <consortium name="US DOE Joint Genome Institute (JGI-PGF)"/>
            <person name="Lucas S."/>
            <person name="Copeland A."/>
            <person name="Lapidus A."/>
            <person name="Glavina del Rio T."/>
            <person name="Dalin E."/>
            <person name="Tice H."/>
            <person name="Bruce D."/>
            <person name="Goodwin L."/>
            <person name="Pitluck S."/>
            <person name="Peters L."/>
            <person name="Mikhailova N."/>
            <person name="Held B."/>
            <person name="Kyrpides N."/>
            <person name="Mavromatis K."/>
            <person name="Ivanova N."/>
            <person name="Markowitz V."/>
            <person name="Cheng J.-F."/>
            <person name="Hugenholtz P."/>
            <person name="Woyke T."/>
            <person name="Wu D."/>
            <person name="Gronow S."/>
            <person name="Wellnitz S."/>
            <person name="Brambilla E.-M."/>
            <person name="Klenk H.-P."/>
            <person name="Eisen J.A."/>
        </authorList>
    </citation>
    <scope>NUCLEOTIDE SEQUENCE [LARGE SCALE GENOMIC DNA]</scope>
    <source>
        <strain evidence="2 3">DSM 21528</strain>
    </source>
</reference>
<dbReference type="RefSeq" id="WP_002774175.1">
    <property type="nucleotide sequence ID" value="NZ_JH597773.1"/>
</dbReference>
<dbReference type="AlphaFoldDB" id="H2CGL0"/>
<protein>
    <recommendedName>
        <fullName evidence="4">Lipoprotein</fullName>
    </recommendedName>
</protein>